<keyword evidence="3" id="KW-1185">Reference proteome</keyword>
<evidence type="ECO:0008006" key="4">
    <source>
        <dbReference type="Google" id="ProtNLM"/>
    </source>
</evidence>
<protein>
    <recommendedName>
        <fullName evidence="4">DUF3307 domain-containing protein</fullName>
    </recommendedName>
</protein>
<dbReference type="Proteomes" id="UP000225448">
    <property type="component" value="Segment"/>
</dbReference>
<organism evidence="2 3">
    <name type="scientific">Pseudomonas phage Phabio</name>
    <dbReference type="NCBI Taxonomy" id="2006668"/>
    <lineage>
        <taxon>Viruses</taxon>
        <taxon>Duplodnaviria</taxon>
        <taxon>Heunggongvirae</taxon>
        <taxon>Uroviricota</taxon>
        <taxon>Caudoviricetes</taxon>
        <taxon>Chimalliviridae</taxon>
        <taxon>Phabiovirus</taxon>
        <taxon>Phabiovirus phabio</taxon>
    </lineage>
</organism>
<evidence type="ECO:0000313" key="2">
    <source>
        <dbReference type="EMBL" id="ARV76921.1"/>
    </source>
</evidence>
<keyword evidence="1" id="KW-0472">Membrane</keyword>
<keyword evidence="1" id="KW-1133">Transmembrane helix</keyword>
<evidence type="ECO:0000256" key="1">
    <source>
        <dbReference type="SAM" id="Phobius"/>
    </source>
</evidence>
<feature type="transmembrane region" description="Helical" evidence="1">
    <location>
        <begin position="95"/>
        <end position="115"/>
    </location>
</feature>
<dbReference type="InterPro" id="IPR021737">
    <property type="entry name" value="Phage_phiKZ_Orf197"/>
</dbReference>
<dbReference type="Pfam" id="PF11750">
    <property type="entry name" value="DUF3307"/>
    <property type="match status" value="1"/>
</dbReference>
<feature type="transmembrane region" description="Helical" evidence="1">
    <location>
        <begin position="56"/>
        <end position="75"/>
    </location>
</feature>
<sequence>MEIVLYAIMFFLLMAGHYLGDYALQNDFIANAKNHKTELGKLFWKHVLPAHGMIHALPVFLITQSLVLALFEFVAHCVIDYLKCDGKLTFNQDQWLHYGCKVLYVVLLATGVPYLI</sequence>
<keyword evidence="1" id="KW-0812">Transmembrane</keyword>
<accession>A0A1Y0STU7</accession>
<proteinExistence type="predicted"/>
<gene>
    <name evidence="2" type="ORF">PHABIO_290</name>
</gene>
<dbReference type="EMBL" id="MF042360">
    <property type="protein sequence ID" value="ARV76921.1"/>
    <property type="molecule type" value="Genomic_DNA"/>
</dbReference>
<name>A0A1Y0STU7_9CAUD</name>
<reference evidence="2 3" key="1">
    <citation type="submission" date="2017-05" db="EMBL/GenBank/DDBJ databases">
        <authorList>
            <person name="Song R."/>
            <person name="Chenine A.L."/>
            <person name="Ruprecht R.M."/>
        </authorList>
    </citation>
    <scope>NUCLEOTIDE SEQUENCE [LARGE SCALE GENOMIC DNA]</scope>
</reference>
<evidence type="ECO:0000313" key="3">
    <source>
        <dbReference type="Proteomes" id="UP000225448"/>
    </source>
</evidence>